<dbReference type="Pfam" id="PF13561">
    <property type="entry name" value="adh_short_C2"/>
    <property type="match status" value="1"/>
</dbReference>
<dbReference type="Proteomes" id="UP000013569">
    <property type="component" value="Unassembled WGS sequence"/>
</dbReference>
<gene>
    <name evidence="4" type="ORF">GTC6_18291</name>
</gene>
<dbReference type="Gene3D" id="3.40.50.720">
    <property type="entry name" value="NAD(P)-binding Rossmann-like Domain"/>
    <property type="match status" value="1"/>
</dbReference>
<dbReference type="PATRIC" id="fig|1316928.3.peg.3698"/>
<evidence type="ECO:0000256" key="3">
    <source>
        <dbReference type="ARBA" id="ARBA00023002"/>
    </source>
</evidence>
<dbReference type="InterPro" id="IPR036291">
    <property type="entry name" value="NAD(P)-bd_dom_sf"/>
</dbReference>
<evidence type="ECO:0000256" key="2">
    <source>
        <dbReference type="ARBA" id="ARBA00022857"/>
    </source>
</evidence>
<accession>R7Y5P5</accession>
<keyword evidence="2" id="KW-0521">NADP</keyword>
<sequence>MTRNSPYPLFDITGARALVTGGTSGIGLMIAEGFAAAGARVIVSSRKQAGVDAAVARLSESGSATGIVGDVSDPGSARALATQVLAEDERLDIVVNNAGVTWGAPLEEFPDAGWDKVMHTNLEGVFHLTVALLPGLRSAARESGRATIINIGSTDGINVPEMDSFSYGASKAGLHHLTRHLAKKLATESITVNAIAPGPFESRMMRFVTENPEALDRVVDGIPLGRLGEPDDIAALSIFLASAAGKYMTGSVIPLDGGIVGCGSSAKLS</sequence>
<dbReference type="FunFam" id="3.40.50.720:FF:000084">
    <property type="entry name" value="Short-chain dehydrogenase reductase"/>
    <property type="match status" value="1"/>
</dbReference>
<dbReference type="PANTHER" id="PTHR43618:SF8">
    <property type="entry name" value="7ALPHA-HYDROXYSTEROID DEHYDROGENASE"/>
    <property type="match status" value="1"/>
</dbReference>
<evidence type="ECO:0000313" key="5">
    <source>
        <dbReference type="Proteomes" id="UP000013569"/>
    </source>
</evidence>
<dbReference type="OrthoDB" id="286404at2"/>
<dbReference type="RefSeq" id="WP_010844051.1">
    <property type="nucleotide sequence ID" value="NZ_AQPW01000027.1"/>
</dbReference>
<dbReference type="PRINTS" id="PR00080">
    <property type="entry name" value="SDRFAMILY"/>
</dbReference>
<dbReference type="PRINTS" id="PR00081">
    <property type="entry name" value="GDHRDH"/>
</dbReference>
<keyword evidence="3" id="KW-0560">Oxidoreductase</keyword>
<dbReference type="PANTHER" id="PTHR43618">
    <property type="entry name" value="7-ALPHA-HYDROXYSTEROID DEHYDROGENASE"/>
    <property type="match status" value="1"/>
</dbReference>
<organism evidence="4 5">
    <name type="scientific">Gordonia terrae C-6</name>
    <dbReference type="NCBI Taxonomy" id="1316928"/>
    <lineage>
        <taxon>Bacteria</taxon>
        <taxon>Bacillati</taxon>
        <taxon>Actinomycetota</taxon>
        <taxon>Actinomycetes</taxon>
        <taxon>Mycobacteriales</taxon>
        <taxon>Gordoniaceae</taxon>
        <taxon>Gordonia</taxon>
    </lineage>
</organism>
<comment type="caution">
    <text evidence="4">The sequence shown here is derived from an EMBL/GenBank/DDBJ whole genome shotgun (WGS) entry which is preliminary data.</text>
</comment>
<proteinExistence type="inferred from homology"/>
<dbReference type="SUPFAM" id="SSF51735">
    <property type="entry name" value="NAD(P)-binding Rossmann-fold domains"/>
    <property type="match status" value="1"/>
</dbReference>
<protein>
    <submittedName>
        <fullName evidence="4">Short-chain dehydorgenase / reductase</fullName>
    </submittedName>
</protein>
<comment type="similarity">
    <text evidence="1">Belongs to the short-chain dehydrogenases/reductases (SDR) family.</text>
</comment>
<reference evidence="4 5" key="1">
    <citation type="journal article" date="2013" name="Genome Announc.">
        <title>Draft Genome Sequence of a Benzothiophene-Desulfurizing Bacterium, Gordona terrae Strain C-6.</title>
        <authorList>
            <person name="Wang W."/>
            <person name="Ma T."/>
            <person name="Ren Y."/>
            <person name="Li G."/>
        </authorList>
    </citation>
    <scope>NUCLEOTIDE SEQUENCE [LARGE SCALE GENOMIC DNA]</scope>
    <source>
        <strain evidence="4 5">C-6</strain>
    </source>
</reference>
<dbReference type="InterPro" id="IPR052178">
    <property type="entry name" value="Sec_Metab_Biosynth_SDR"/>
</dbReference>
<dbReference type="EMBL" id="AQPW01000027">
    <property type="protein sequence ID" value="EON31310.1"/>
    <property type="molecule type" value="Genomic_DNA"/>
</dbReference>
<evidence type="ECO:0000313" key="4">
    <source>
        <dbReference type="EMBL" id="EON31310.1"/>
    </source>
</evidence>
<dbReference type="InterPro" id="IPR002347">
    <property type="entry name" value="SDR_fam"/>
</dbReference>
<dbReference type="AlphaFoldDB" id="R7Y5P5"/>
<evidence type="ECO:0000256" key="1">
    <source>
        <dbReference type="ARBA" id="ARBA00006484"/>
    </source>
</evidence>
<name>R7Y5P5_9ACTN</name>
<dbReference type="GO" id="GO:0016491">
    <property type="term" value="F:oxidoreductase activity"/>
    <property type="evidence" value="ECO:0007669"/>
    <property type="project" value="UniProtKB-KW"/>
</dbReference>